<dbReference type="EMBL" id="ABCC02000035">
    <property type="protein sequence ID" value="EDP15259.1"/>
    <property type="molecule type" value="Genomic_DNA"/>
</dbReference>
<sequence length="105" mass="12124">MGIPPAWFSSSRTLCQRCYIITRTKAVRKYHYHDRKVMAAALRQAAYGTLAGIAIRFHPSFGGLRRASPTALFLSKRIRLLYAALIRRFLFQGTIRLCQPVKMHW</sequence>
<protein>
    <submittedName>
        <fullName evidence="1">Uncharacterized protein</fullName>
    </submittedName>
</protein>
<dbReference type="PaxDb" id="411902-CLOBOL_04438"/>
<dbReference type="HOGENOM" id="CLU_2231872_0_0_9"/>
<reference evidence="1 2" key="2">
    <citation type="submission" date="2007-09" db="EMBL/GenBank/DDBJ databases">
        <title>Draft genome sequence of Clostridium bolteae (ATCC BAA-613).</title>
        <authorList>
            <person name="Sudarsanam P."/>
            <person name="Ley R."/>
            <person name="Guruge J."/>
            <person name="Turnbaugh P.J."/>
            <person name="Mahowald M."/>
            <person name="Liep D."/>
            <person name="Gordon J."/>
        </authorList>
    </citation>
    <scope>NUCLEOTIDE SEQUENCE [LARGE SCALE GENOMIC DNA]</scope>
    <source>
        <strain evidence="2">ATCC BAA-613 / DSM 15670 / CCUG 46953 / JCM 12243 / WAL 16351</strain>
    </source>
</reference>
<organism evidence="1 2">
    <name type="scientific">Enterocloster bolteae (strain ATCC BAA-613 / DSM 15670 / CCUG 46953 / JCM 12243 / WAL 16351)</name>
    <name type="common">Clostridium bolteae</name>
    <dbReference type="NCBI Taxonomy" id="411902"/>
    <lineage>
        <taxon>Bacteria</taxon>
        <taxon>Bacillati</taxon>
        <taxon>Bacillota</taxon>
        <taxon>Clostridia</taxon>
        <taxon>Lachnospirales</taxon>
        <taxon>Lachnospiraceae</taxon>
        <taxon>Enterocloster</taxon>
    </lineage>
</organism>
<proteinExistence type="predicted"/>
<reference evidence="1 2" key="1">
    <citation type="submission" date="2007-08" db="EMBL/GenBank/DDBJ databases">
        <authorList>
            <person name="Fulton L."/>
            <person name="Clifton S."/>
            <person name="Fulton B."/>
            <person name="Xu J."/>
            <person name="Minx P."/>
            <person name="Pepin K.H."/>
            <person name="Johnson M."/>
            <person name="Thiruvilangam P."/>
            <person name="Bhonagiri V."/>
            <person name="Nash W.E."/>
            <person name="Mardis E.R."/>
            <person name="Wilson R.K."/>
        </authorList>
    </citation>
    <scope>NUCLEOTIDE SEQUENCE [LARGE SCALE GENOMIC DNA]</scope>
    <source>
        <strain evidence="2">ATCC BAA-613 / DSM 15670 / CCUG 46953 / JCM 12243 / WAL 16351</strain>
    </source>
</reference>
<evidence type="ECO:0000313" key="2">
    <source>
        <dbReference type="Proteomes" id="UP000005396"/>
    </source>
</evidence>
<dbReference type="Proteomes" id="UP000005396">
    <property type="component" value="Unassembled WGS sequence"/>
</dbReference>
<dbReference type="AlphaFoldDB" id="A8RVZ4"/>
<name>A8RVZ4_ENTBW</name>
<accession>A8RVZ4</accession>
<comment type="caution">
    <text evidence="1">The sequence shown here is derived from an EMBL/GenBank/DDBJ whole genome shotgun (WGS) entry which is preliminary data.</text>
</comment>
<gene>
    <name evidence="1" type="ORF">CLOBOL_04438</name>
</gene>
<evidence type="ECO:0000313" key="1">
    <source>
        <dbReference type="EMBL" id="EDP15259.1"/>
    </source>
</evidence>